<keyword evidence="3" id="KW-1003">Cell membrane</keyword>
<keyword evidence="5 7" id="KW-1133">Transmembrane helix</keyword>
<feature type="transmembrane region" description="Helical" evidence="7">
    <location>
        <begin position="62"/>
        <end position="83"/>
    </location>
</feature>
<reference evidence="8 9" key="1">
    <citation type="submission" date="2020-08" db="EMBL/GenBank/DDBJ databases">
        <title>Genomic Encyclopedia of Type Strains, Phase IV (KMG-IV): sequencing the most valuable type-strain genomes for metagenomic binning, comparative biology and taxonomic classification.</title>
        <authorList>
            <person name="Goeker M."/>
        </authorList>
    </citation>
    <scope>NUCLEOTIDE SEQUENCE [LARGE SCALE GENOMIC DNA]</scope>
    <source>
        <strain evidence="8 9">DSM 22336</strain>
    </source>
</reference>
<protein>
    <submittedName>
        <fullName evidence="8">Putative membrane protein YeaQ/YmgE (Transglycosylase-associated protein family)</fullName>
    </submittedName>
</protein>
<keyword evidence="9" id="KW-1185">Reference proteome</keyword>
<comment type="caution">
    <text evidence="8">The sequence shown here is derived from an EMBL/GenBank/DDBJ whole genome shotgun (WGS) entry which is preliminary data.</text>
</comment>
<dbReference type="Proteomes" id="UP000555393">
    <property type="component" value="Unassembled WGS sequence"/>
</dbReference>
<keyword evidence="6 7" id="KW-0472">Membrane</keyword>
<dbReference type="GO" id="GO:0005886">
    <property type="term" value="C:plasma membrane"/>
    <property type="evidence" value="ECO:0007669"/>
    <property type="project" value="UniProtKB-SubCell"/>
</dbReference>
<evidence type="ECO:0000256" key="1">
    <source>
        <dbReference type="ARBA" id="ARBA00004651"/>
    </source>
</evidence>
<dbReference type="PANTHER" id="PTHR33884:SF7">
    <property type="entry name" value="BSL8023 PROTEIN"/>
    <property type="match status" value="1"/>
</dbReference>
<dbReference type="InterPro" id="IPR007341">
    <property type="entry name" value="Transgly_assoc"/>
</dbReference>
<sequence length="92" mass="9870">MENQLVVFDGYGFFGTMLIGFLAGYIANKAMKRNYGFLISILLGIAGAFVGTALAQALSFQVWGFASNLIAATAGAIIILWVFDLLNGKRSK</sequence>
<evidence type="ECO:0000313" key="9">
    <source>
        <dbReference type="Proteomes" id="UP000555393"/>
    </source>
</evidence>
<keyword evidence="4 7" id="KW-0812">Transmembrane</keyword>
<feature type="transmembrane region" description="Helical" evidence="7">
    <location>
        <begin position="35"/>
        <end position="56"/>
    </location>
</feature>
<dbReference type="EMBL" id="JACIIU010000001">
    <property type="protein sequence ID" value="MBB6259601.1"/>
    <property type="molecule type" value="Genomic_DNA"/>
</dbReference>
<name>A0A841LZP3_9HYPH</name>
<organism evidence="8 9">
    <name type="scientific">Paenochrobactrum gallinarii</name>
    <dbReference type="NCBI Taxonomy" id="643673"/>
    <lineage>
        <taxon>Bacteria</taxon>
        <taxon>Pseudomonadati</taxon>
        <taxon>Pseudomonadota</taxon>
        <taxon>Alphaproteobacteria</taxon>
        <taxon>Hyphomicrobiales</taxon>
        <taxon>Brucellaceae</taxon>
        <taxon>Paenochrobactrum</taxon>
    </lineage>
</organism>
<dbReference type="PANTHER" id="PTHR33884">
    <property type="entry name" value="UPF0410 PROTEIN YMGE"/>
    <property type="match status" value="1"/>
</dbReference>
<evidence type="ECO:0000256" key="3">
    <source>
        <dbReference type="ARBA" id="ARBA00022475"/>
    </source>
</evidence>
<dbReference type="Pfam" id="PF04226">
    <property type="entry name" value="Transgly_assoc"/>
    <property type="match status" value="1"/>
</dbReference>
<evidence type="ECO:0000256" key="7">
    <source>
        <dbReference type="SAM" id="Phobius"/>
    </source>
</evidence>
<dbReference type="RefSeq" id="WP_184218470.1">
    <property type="nucleotide sequence ID" value="NZ_JACIIU010000001.1"/>
</dbReference>
<accession>A0A841LZP3</accession>
<evidence type="ECO:0000313" key="8">
    <source>
        <dbReference type="EMBL" id="MBB6259601.1"/>
    </source>
</evidence>
<gene>
    <name evidence="8" type="ORF">FHS77_000109</name>
</gene>
<dbReference type="AlphaFoldDB" id="A0A841LZP3"/>
<evidence type="ECO:0000256" key="2">
    <source>
        <dbReference type="ARBA" id="ARBA00011006"/>
    </source>
</evidence>
<proteinExistence type="inferred from homology"/>
<evidence type="ECO:0000256" key="4">
    <source>
        <dbReference type="ARBA" id="ARBA00022692"/>
    </source>
</evidence>
<comment type="similarity">
    <text evidence="2">Belongs to the UPF0410 family.</text>
</comment>
<evidence type="ECO:0000256" key="6">
    <source>
        <dbReference type="ARBA" id="ARBA00023136"/>
    </source>
</evidence>
<evidence type="ECO:0000256" key="5">
    <source>
        <dbReference type="ARBA" id="ARBA00022989"/>
    </source>
</evidence>
<feature type="transmembrane region" description="Helical" evidence="7">
    <location>
        <begin position="6"/>
        <end position="28"/>
    </location>
</feature>
<comment type="subcellular location">
    <subcellularLocation>
        <location evidence="1">Cell membrane</location>
        <topology evidence="1">Multi-pass membrane protein</topology>
    </subcellularLocation>
</comment>